<proteinExistence type="predicted"/>
<evidence type="ECO:0000313" key="1">
    <source>
        <dbReference type="EMBL" id="KRH94384.1"/>
    </source>
</evidence>
<dbReference type="VEuPathDB" id="MicrosporidiaDB:M153_2790006779"/>
<dbReference type="Proteomes" id="UP000051530">
    <property type="component" value="Unassembled WGS sequence"/>
</dbReference>
<dbReference type="EMBL" id="LGUB01000084">
    <property type="protein sequence ID" value="KRH94384.1"/>
    <property type="molecule type" value="Genomic_DNA"/>
</dbReference>
<name>A0A0R0M626_9MICR</name>
<gene>
    <name evidence="1" type="ORF">M153_2790006779</name>
</gene>
<sequence length="122" mass="14403">MKYFLSFSQWAPSFKKMSINFQPLDEEIIENQKIIEKSMRKIRFDFPETSDIPKYTDRYNKGKNFEKFYESIAITEILPEELGDIGDIQQNFETNYDDLITVPEETEILSDESDASLHEPAF</sequence>
<evidence type="ECO:0000313" key="2">
    <source>
        <dbReference type="Proteomes" id="UP000051530"/>
    </source>
</evidence>
<reference evidence="1 2" key="1">
    <citation type="submission" date="2015-07" db="EMBL/GenBank/DDBJ databases">
        <title>The genome of Pseudoloma neurophilia, a relevant intracellular parasite of the zebrafish.</title>
        <authorList>
            <person name="Ndikumana S."/>
            <person name="Pelin A."/>
            <person name="Sanders J."/>
            <person name="Corradi N."/>
        </authorList>
    </citation>
    <scope>NUCLEOTIDE SEQUENCE [LARGE SCALE GENOMIC DNA]</scope>
    <source>
        <strain evidence="1 2">MK1</strain>
    </source>
</reference>
<comment type="caution">
    <text evidence="1">The sequence shown here is derived from an EMBL/GenBank/DDBJ whole genome shotgun (WGS) entry which is preliminary data.</text>
</comment>
<keyword evidence="2" id="KW-1185">Reference proteome</keyword>
<dbReference type="AlphaFoldDB" id="A0A0R0M626"/>
<protein>
    <submittedName>
        <fullName evidence="1">Uncharacterized protein</fullName>
    </submittedName>
</protein>
<accession>A0A0R0M626</accession>
<organism evidence="1 2">
    <name type="scientific">Pseudoloma neurophilia</name>
    <dbReference type="NCBI Taxonomy" id="146866"/>
    <lineage>
        <taxon>Eukaryota</taxon>
        <taxon>Fungi</taxon>
        <taxon>Fungi incertae sedis</taxon>
        <taxon>Microsporidia</taxon>
        <taxon>Pseudoloma</taxon>
    </lineage>
</organism>